<reference evidence="2" key="1">
    <citation type="submission" date="2014-03" db="EMBL/GenBank/DDBJ databases">
        <authorList>
            <person name="Casaregola S."/>
        </authorList>
    </citation>
    <scope>NUCLEOTIDE SEQUENCE [LARGE SCALE GENOMIC DNA]</scope>
    <source>
        <strain evidence="2">CLIB 918</strain>
    </source>
</reference>
<accession>A0A0J9X9A9</accession>
<dbReference type="STRING" id="1173061.A0A0J9X9A9"/>
<dbReference type="Proteomes" id="UP000242525">
    <property type="component" value="Unassembled WGS sequence"/>
</dbReference>
<proteinExistence type="predicted"/>
<feature type="domain" description="Bul1 C-terminal" evidence="1">
    <location>
        <begin position="341"/>
        <end position="413"/>
    </location>
</feature>
<dbReference type="AlphaFoldDB" id="A0A0J9X9A9"/>
<dbReference type="Pfam" id="PF04426">
    <property type="entry name" value="Bul1_C"/>
    <property type="match status" value="1"/>
</dbReference>
<name>A0A0J9X9A9_GEOCN</name>
<keyword evidence="3" id="KW-1185">Reference proteome</keyword>
<dbReference type="OrthoDB" id="3365616at2759"/>
<sequence length="517" mass="57307">MTNILNTLPPSYYPPPASEIHAFPAHLERTQSRVSTILPDYTPGVSITPNKTNVINMVSIVLDSPQTTYDIGDIVHGSIVFKPRKRIDITSIGIYLMGEEVTLKSSWTSDRFVKRSFKLDHHIVPEETLPENNICEPGFTYSFSFHLVIPDLIPSTENSCCKDGVPSHYRLPPSLGSPPELPEGILDVPNRAARVTYSLVASVRVPMTKGRTSPFLSQFVKYIRMCPSYTPSCKLLQSHQNPQKCKSSSQGVVRKNLLKRTTSGNLFASILETPILSLCDNSPPTSLPIKVTYCPISKGSTLPPPPKIRKVSINVIAETTYSTYNSMHPKMGAEDKANLQTATQKISTLQVSPYQYQNLWNLDNESQNSYSTQFMIPLKLSEISQWLPPTFESCFISRKYKIEVTITTNGNGNSPIIVETPLMVLGSLFPRSNMPVGLEPHQYQSPEITGTGGSKDEYENVIVSVPGLSLDSVPDNRRNLSSVSLPESGTASRPISFASEQERMAKTPVYMTLRGLY</sequence>
<organism evidence="2 3">
    <name type="scientific">Geotrichum candidum</name>
    <name type="common">Oospora lactis</name>
    <name type="synonym">Dipodascus geotrichum</name>
    <dbReference type="NCBI Taxonomy" id="1173061"/>
    <lineage>
        <taxon>Eukaryota</taxon>
        <taxon>Fungi</taxon>
        <taxon>Dikarya</taxon>
        <taxon>Ascomycota</taxon>
        <taxon>Saccharomycotina</taxon>
        <taxon>Dipodascomycetes</taxon>
        <taxon>Dipodascales</taxon>
        <taxon>Dipodascaceae</taxon>
        <taxon>Geotrichum</taxon>
    </lineage>
</organism>
<comment type="caution">
    <text evidence="2">The sequence shown here is derived from an EMBL/GenBank/DDBJ whole genome shotgun (WGS) entry which is preliminary data.</text>
</comment>
<dbReference type="Gene3D" id="2.60.40.640">
    <property type="match status" value="1"/>
</dbReference>
<dbReference type="InterPro" id="IPR014752">
    <property type="entry name" value="Arrestin-like_C"/>
</dbReference>
<evidence type="ECO:0000313" key="3">
    <source>
        <dbReference type="Proteomes" id="UP000242525"/>
    </source>
</evidence>
<evidence type="ECO:0000259" key="1">
    <source>
        <dbReference type="Pfam" id="PF04426"/>
    </source>
</evidence>
<gene>
    <name evidence="2" type="ORF">BN980_GECA05s06863g</name>
</gene>
<protein>
    <recommendedName>
        <fullName evidence="1">Bul1 C-terminal domain-containing protein</fullName>
    </recommendedName>
</protein>
<evidence type="ECO:0000313" key="2">
    <source>
        <dbReference type="EMBL" id="CDO53764.1"/>
    </source>
</evidence>
<dbReference type="EMBL" id="CCBN010000005">
    <property type="protein sequence ID" value="CDO53764.1"/>
    <property type="molecule type" value="Genomic_DNA"/>
</dbReference>
<dbReference type="InterPro" id="IPR022794">
    <property type="entry name" value="Bul1_C"/>
</dbReference>